<keyword evidence="2" id="KW-1185">Reference proteome</keyword>
<reference evidence="1 2" key="1">
    <citation type="journal article" date="2011" name="J. Bacteriol.">
        <title>Genome sequence of Helicobacter bizzozeronii strain CIII-1, an isolate from human gastric mucosa.</title>
        <authorList>
            <person name="Schott T."/>
            <person name="Rossi M."/>
            <person name="Hanninen M.L."/>
        </authorList>
    </citation>
    <scope>NUCLEOTIDE SEQUENCE [LARGE SCALE GENOMIC DNA]</scope>
    <source>
        <strain evidence="1 2">CIII-1</strain>
    </source>
</reference>
<organism evidence="1 2">
    <name type="scientific">Helicobacter bizzozeronii (strain CIII-1)</name>
    <dbReference type="NCBI Taxonomy" id="1002804"/>
    <lineage>
        <taxon>Bacteria</taxon>
        <taxon>Pseudomonadati</taxon>
        <taxon>Campylobacterota</taxon>
        <taxon>Epsilonproteobacteria</taxon>
        <taxon>Campylobacterales</taxon>
        <taxon>Helicobacteraceae</taxon>
        <taxon>Helicobacter</taxon>
    </lineage>
</organism>
<dbReference type="EMBL" id="FR871757">
    <property type="protein sequence ID" value="CCB80725.1"/>
    <property type="molecule type" value="Genomic_DNA"/>
</dbReference>
<proteinExistence type="predicted"/>
<sequence length="38" mass="4541">MFPIAKKAKTLWCGRLERHKRHLEPISIHFSSLKPQKK</sequence>
<dbReference type="KEGG" id="hbi:HBZC1_17390"/>
<gene>
    <name evidence="1" type="ordered locus">HBZC1_17390</name>
</gene>
<dbReference type="AlphaFoldDB" id="F8KPK1"/>
<accession>F8KPK1</accession>
<dbReference type="Proteomes" id="UP000008387">
    <property type="component" value="Chromosome"/>
</dbReference>
<evidence type="ECO:0000313" key="2">
    <source>
        <dbReference type="Proteomes" id="UP000008387"/>
    </source>
</evidence>
<dbReference type="HOGENOM" id="CLU_3328637_0_0_7"/>
<protein>
    <submittedName>
        <fullName evidence="1">Uncharacterized protein</fullName>
    </submittedName>
</protein>
<name>F8KPK1_HELBC</name>
<evidence type="ECO:0000313" key="1">
    <source>
        <dbReference type="EMBL" id="CCB80725.1"/>
    </source>
</evidence>